<feature type="domain" description="RCK N-terminal" evidence="15">
    <location>
        <begin position="297"/>
        <end position="399"/>
    </location>
</feature>
<dbReference type="Gene3D" id="1.10.287.70">
    <property type="match status" value="1"/>
</dbReference>
<evidence type="ECO:0000256" key="12">
    <source>
        <dbReference type="SAM" id="Phobius"/>
    </source>
</evidence>
<keyword evidence="9 12" id="KW-0472">Membrane</keyword>
<feature type="transmembrane region" description="Helical" evidence="12">
    <location>
        <begin position="164"/>
        <end position="185"/>
    </location>
</feature>
<feature type="transmembrane region" description="Helical" evidence="12">
    <location>
        <begin position="76"/>
        <end position="95"/>
    </location>
</feature>
<evidence type="ECO:0000256" key="6">
    <source>
        <dbReference type="ARBA" id="ARBA00022958"/>
    </source>
</evidence>
<dbReference type="InterPro" id="IPR013099">
    <property type="entry name" value="K_chnl_dom"/>
</dbReference>
<gene>
    <name evidence="16" type="ORF">CYMTET_50282</name>
</gene>
<accession>A0AAE0BNG2</accession>
<comment type="catalytic activity">
    <reaction evidence="11">
        <text>K(+)(in) = K(+)(out)</text>
        <dbReference type="Rhea" id="RHEA:29463"/>
        <dbReference type="ChEBI" id="CHEBI:29103"/>
    </reaction>
</comment>
<keyword evidence="4 12" id="KW-0812">Transmembrane</keyword>
<evidence type="ECO:0000256" key="11">
    <source>
        <dbReference type="ARBA" id="ARBA00034430"/>
    </source>
</evidence>
<evidence type="ECO:0000256" key="3">
    <source>
        <dbReference type="ARBA" id="ARBA00022538"/>
    </source>
</evidence>
<keyword evidence="6" id="KW-0630">Potassium</keyword>
<keyword evidence="3" id="KW-0633">Potassium transport</keyword>
<evidence type="ECO:0000256" key="9">
    <source>
        <dbReference type="ARBA" id="ARBA00023136"/>
    </source>
</evidence>
<sequence length="1087" mass="122936">MRGFYWYARRCAERDMPGILSGAYSFFDDCLGNEQRPPDTMIVIFGLLVCELGCSLTVVCLWIVKTYEFEVSDSAYHIELGMVSFFVTHWMASAFRAEMNFNYVFTVRSFVDILTISSLIAQKWGNFSTWISFSFLRVLRVMESYESLEGYGALRMLSALNRGILQSMFKFLTLVGVMAAVMFMVEVLGEVTVFDSSLYAEMGEVGFFQMVYFIFVTISTVGYGDFAPQTTIGRFMTVVFIVRGIAFFTHEIAHIVRLKQHQDQGGGDFYPAMWGRRPGHVLIIGGAVAGSDMLTASVMFEELIFCAENREDTPEIVILARFEPSDELQELLKKNWVRRHVVFLKGTPMDSEDLRRAAIDKCGFIFVMPHLSAQDDVAEDRENIMRAAYVHRRNPTIPMKLLLLNRSSLKLARQCGIPTYSMHLVNELMANMLAQTCRVTGLSALIVDLVCRGRDNRNMTLGVFRMDSFMYKWQHEKLNSSSGNIFSSMLSPAYIGLTFKQANINLYRKHEITLLAASVDNAGHVVLNPGEDLIIQADTICYLICHKESDLEQMHSPGVEALRSLTIQERPGVNGAATARVAANNNGRRRRSIISPTTGDFAEHIYGKQGKDPFMWWKCIVHDPALPASTPLRHKPSKTLKELLESPQTCNARQMFAKEVELEKEKERNEEIDDLERDTYERLRLKTVATMGGHLLLVLTEDNLWQQMMAVIEPLRCPSLVIWQNIVVLCREAPSKTVQTRFPGVQYVKRDAFKWASLDMCGAKTAKNLVILPGHTRTNELLMMDLDTLLTVNVLEGALAAWDAPVPIIAGVNHMASMNQLSPVPRQLMRGPQKVGPGPSHFMKWHTLVSARGPRAARNQARIHPDPPVSRASILPSAASFNDYAKQVWEPVKKLTSRLKNQYNNDLSHGGSVTVNHSREDRIMERHPQLHPRYAAGSVVAMTDIIRFMANSYQTPGILSVVDALLKPSPQEQSCLLWEIPLPEQFGQGATYEELFLHYAQDCVQLVAINRGINTTTNDLPVCICSPRKATVVSKCDTLIVLATSHWAIRNIHHDSLVEHLRRRWAVNVIIRFWKRFKEYDGTILKL</sequence>
<dbReference type="Gene3D" id="3.40.50.720">
    <property type="entry name" value="NAD(P)-binding Rossmann-like Domain"/>
    <property type="match status" value="1"/>
</dbReference>
<dbReference type="InterPro" id="IPR003148">
    <property type="entry name" value="RCK_N"/>
</dbReference>
<keyword evidence="2" id="KW-0813">Transport</keyword>
<dbReference type="InterPro" id="IPR003929">
    <property type="entry name" value="K_chnl_BK_asu"/>
</dbReference>
<evidence type="ECO:0000256" key="7">
    <source>
        <dbReference type="ARBA" id="ARBA00022989"/>
    </source>
</evidence>
<evidence type="ECO:0000259" key="14">
    <source>
        <dbReference type="Pfam" id="PF07885"/>
    </source>
</evidence>
<dbReference type="PANTHER" id="PTHR10027:SF10">
    <property type="entry name" value="SLOWPOKE 2, ISOFORM D"/>
    <property type="match status" value="1"/>
</dbReference>
<keyword evidence="5" id="KW-0631">Potassium channel</keyword>
<dbReference type="EMBL" id="LGRX02033812">
    <property type="protein sequence ID" value="KAK3239818.1"/>
    <property type="molecule type" value="Genomic_DNA"/>
</dbReference>
<keyword evidence="10" id="KW-0407">Ion channel</keyword>
<feature type="domain" description="Calcium-activated potassium channel BK alpha subunit" evidence="13">
    <location>
        <begin position="425"/>
        <end position="516"/>
    </location>
</feature>
<dbReference type="Pfam" id="PF22614">
    <property type="entry name" value="Slo-like_RCK"/>
    <property type="match status" value="1"/>
</dbReference>
<keyword evidence="17" id="KW-1185">Reference proteome</keyword>
<evidence type="ECO:0000256" key="5">
    <source>
        <dbReference type="ARBA" id="ARBA00022826"/>
    </source>
</evidence>
<dbReference type="GO" id="GO:0005267">
    <property type="term" value="F:potassium channel activity"/>
    <property type="evidence" value="ECO:0007669"/>
    <property type="project" value="UniProtKB-KW"/>
</dbReference>
<evidence type="ECO:0000313" key="17">
    <source>
        <dbReference type="Proteomes" id="UP001190700"/>
    </source>
</evidence>
<dbReference type="InterPro" id="IPR047871">
    <property type="entry name" value="K_chnl_Slo-like"/>
</dbReference>
<dbReference type="Pfam" id="PF03493">
    <property type="entry name" value="BK_channel_a"/>
    <property type="match status" value="1"/>
</dbReference>
<dbReference type="GO" id="GO:0016020">
    <property type="term" value="C:membrane"/>
    <property type="evidence" value="ECO:0007669"/>
    <property type="project" value="UniProtKB-SubCell"/>
</dbReference>
<comment type="caution">
    <text evidence="16">The sequence shown here is derived from an EMBL/GenBank/DDBJ whole genome shotgun (WGS) entry which is preliminary data.</text>
</comment>
<dbReference type="Pfam" id="PF07885">
    <property type="entry name" value="Ion_trans_2"/>
    <property type="match status" value="1"/>
</dbReference>
<comment type="subcellular location">
    <subcellularLocation>
        <location evidence="1">Membrane</location>
        <topology evidence="1">Multi-pass membrane protein</topology>
    </subcellularLocation>
</comment>
<dbReference type="SUPFAM" id="SSF81324">
    <property type="entry name" value="Voltage-gated potassium channels"/>
    <property type="match status" value="1"/>
</dbReference>
<keyword evidence="8" id="KW-0406">Ion transport</keyword>
<reference evidence="16 17" key="1">
    <citation type="journal article" date="2015" name="Genome Biol. Evol.">
        <title>Comparative Genomics of a Bacterivorous Green Alga Reveals Evolutionary Causalities and Consequences of Phago-Mixotrophic Mode of Nutrition.</title>
        <authorList>
            <person name="Burns J.A."/>
            <person name="Paasch A."/>
            <person name="Narechania A."/>
            <person name="Kim E."/>
        </authorList>
    </citation>
    <scope>NUCLEOTIDE SEQUENCE [LARGE SCALE GENOMIC DNA]</scope>
    <source>
        <strain evidence="16 17">PLY_AMNH</strain>
    </source>
</reference>
<evidence type="ECO:0000313" key="16">
    <source>
        <dbReference type="EMBL" id="KAK3239818.1"/>
    </source>
</evidence>
<protein>
    <submittedName>
        <fullName evidence="16">Uncharacterized protein</fullName>
    </submittedName>
</protein>
<feature type="transmembrane region" description="Helical" evidence="12">
    <location>
        <begin position="205"/>
        <end position="223"/>
    </location>
</feature>
<evidence type="ECO:0000256" key="1">
    <source>
        <dbReference type="ARBA" id="ARBA00004141"/>
    </source>
</evidence>
<evidence type="ECO:0000259" key="13">
    <source>
        <dbReference type="Pfam" id="PF03493"/>
    </source>
</evidence>
<evidence type="ECO:0000256" key="4">
    <source>
        <dbReference type="ARBA" id="ARBA00022692"/>
    </source>
</evidence>
<name>A0AAE0BNG2_9CHLO</name>
<evidence type="ECO:0000256" key="10">
    <source>
        <dbReference type="ARBA" id="ARBA00023303"/>
    </source>
</evidence>
<dbReference type="PANTHER" id="PTHR10027">
    <property type="entry name" value="CALCIUM-ACTIVATED POTASSIUM CHANNEL ALPHA CHAIN"/>
    <property type="match status" value="1"/>
</dbReference>
<organism evidence="16 17">
    <name type="scientific">Cymbomonas tetramitiformis</name>
    <dbReference type="NCBI Taxonomy" id="36881"/>
    <lineage>
        <taxon>Eukaryota</taxon>
        <taxon>Viridiplantae</taxon>
        <taxon>Chlorophyta</taxon>
        <taxon>Pyramimonadophyceae</taxon>
        <taxon>Pyramimonadales</taxon>
        <taxon>Pyramimonadaceae</taxon>
        <taxon>Cymbomonas</taxon>
    </lineage>
</organism>
<feature type="transmembrane region" description="Helical" evidence="12">
    <location>
        <begin position="235"/>
        <end position="256"/>
    </location>
</feature>
<proteinExistence type="predicted"/>
<feature type="domain" description="Potassium channel" evidence="14">
    <location>
        <begin position="187"/>
        <end position="253"/>
    </location>
</feature>
<dbReference type="Proteomes" id="UP001190700">
    <property type="component" value="Unassembled WGS sequence"/>
</dbReference>
<evidence type="ECO:0000259" key="15">
    <source>
        <dbReference type="Pfam" id="PF22614"/>
    </source>
</evidence>
<dbReference type="AlphaFoldDB" id="A0AAE0BNG2"/>
<evidence type="ECO:0000256" key="2">
    <source>
        <dbReference type="ARBA" id="ARBA00022448"/>
    </source>
</evidence>
<keyword evidence="7 12" id="KW-1133">Transmembrane helix</keyword>
<feature type="transmembrane region" description="Helical" evidence="12">
    <location>
        <begin position="41"/>
        <end position="64"/>
    </location>
</feature>
<evidence type="ECO:0000256" key="8">
    <source>
        <dbReference type="ARBA" id="ARBA00023065"/>
    </source>
</evidence>